<protein>
    <recommendedName>
        <fullName evidence="5">Beta-L-arabinofuranosidase (Glycosyl hydrolase family 127)</fullName>
    </recommendedName>
</protein>
<evidence type="ECO:0008006" key="5">
    <source>
        <dbReference type="Google" id="ProtNLM"/>
    </source>
</evidence>
<dbReference type="EMBL" id="JAAQTL010000001">
    <property type="protein sequence ID" value="NID13983.1"/>
    <property type="molecule type" value="Genomic_DNA"/>
</dbReference>
<dbReference type="AlphaFoldDB" id="A0A7X5TNP0"/>
<evidence type="ECO:0000313" key="4">
    <source>
        <dbReference type="Proteomes" id="UP000518878"/>
    </source>
</evidence>
<evidence type="ECO:0000259" key="1">
    <source>
        <dbReference type="Pfam" id="PF07944"/>
    </source>
</evidence>
<comment type="caution">
    <text evidence="3">The sequence shown here is derived from an EMBL/GenBank/DDBJ whole genome shotgun (WGS) entry which is preliminary data.</text>
</comment>
<dbReference type="InterPro" id="IPR006311">
    <property type="entry name" value="TAT_signal"/>
</dbReference>
<dbReference type="PANTHER" id="PTHR31151:SF0">
    <property type="entry name" value="PROLINE-TRNA LIGASE (DUF1680)"/>
    <property type="match status" value="1"/>
</dbReference>
<reference evidence="3 4" key="1">
    <citation type="journal article" date="2006" name="Int. J. Syst. Evol. Microbiol.">
        <title>Dyella yeojuensis sp. nov., isolated from greenhouse soil in Korea.</title>
        <authorList>
            <person name="Kim B.Y."/>
            <person name="Weon H.Y."/>
            <person name="Lee K.H."/>
            <person name="Seok S.J."/>
            <person name="Kwon S.W."/>
            <person name="Go S.J."/>
            <person name="Stackebrandt E."/>
        </authorList>
    </citation>
    <scope>NUCLEOTIDE SEQUENCE [LARGE SCALE GENOMIC DNA]</scope>
    <source>
        <strain evidence="3 4">DSM 17673</strain>
    </source>
</reference>
<dbReference type="Pfam" id="PF20736">
    <property type="entry name" value="Glyco_hydro127M"/>
    <property type="match status" value="1"/>
</dbReference>
<name>A0A7X5TNP0_9GAMM</name>
<feature type="domain" description="Non-reducing end beta-L-arabinofuranosidase-like GH127 middle" evidence="2">
    <location>
        <begin position="440"/>
        <end position="533"/>
    </location>
</feature>
<gene>
    <name evidence="3" type="ORF">HBF32_00685</name>
</gene>
<keyword evidence="4" id="KW-1185">Reference proteome</keyword>
<dbReference type="RefSeq" id="WP_166697720.1">
    <property type="nucleotide sequence ID" value="NZ_JAAQTL010000001.1"/>
</dbReference>
<feature type="domain" description="Non-reducing end beta-L-arabinofuranosidase-like GH127 catalytic" evidence="1">
    <location>
        <begin position="137"/>
        <end position="427"/>
    </location>
</feature>
<dbReference type="GO" id="GO:0005975">
    <property type="term" value="P:carbohydrate metabolic process"/>
    <property type="evidence" value="ECO:0007669"/>
    <property type="project" value="InterPro"/>
</dbReference>
<organism evidence="3 4">
    <name type="scientific">Luteibacter yeojuensis</name>
    <dbReference type="NCBI Taxonomy" id="345309"/>
    <lineage>
        <taxon>Bacteria</taxon>
        <taxon>Pseudomonadati</taxon>
        <taxon>Pseudomonadota</taxon>
        <taxon>Gammaproteobacteria</taxon>
        <taxon>Lysobacterales</taxon>
        <taxon>Rhodanobacteraceae</taxon>
        <taxon>Luteibacter</taxon>
    </lineage>
</organism>
<dbReference type="Pfam" id="PF07944">
    <property type="entry name" value="Beta-AFase-like_GH127_cat"/>
    <property type="match status" value="1"/>
</dbReference>
<accession>A0A7X5TNP0</accession>
<evidence type="ECO:0000313" key="3">
    <source>
        <dbReference type="EMBL" id="NID13983.1"/>
    </source>
</evidence>
<dbReference type="InterPro" id="IPR049046">
    <property type="entry name" value="Beta-AFase-like_GH127_middle"/>
</dbReference>
<evidence type="ECO:0000259" key="2">
    <source>
        <dbReference type="Pfam" id="PF20736"/>
    </source>
</evidence>
<dbReference type="SUPFAM" id="SSF48208">
    <property type="entry name" value="Six-hairpin glycosidases"/>
    <property type="match status" value="1"/>
</dbReference>
<dbReference type="InterPro" id="IPR012878">
    <property type="entry name" value="Beta-AFase-like_GH127_cat"/>
</dbReference>
<proteinExistence type="predicted"/>
<dbReference type="InterPro" id="IPR008928">
    <property type="entry name" value="6-hairpin_glycosidase_sf"/>
</dbReference>
<dbReference type="PANTHER" id="PTHR31151">
    <property type="entry name" value="PROLINE-TRNA LIGASE (DUF1680)"/>
    <property type="match status" value="1"/>
</dbReference>
<dbReference type="PROSITE" id="PS51318">
    <property type="entry name" value="TAT"/>
    <property type="match status" value="1"/>
</dbReference>
<dbReference type="Proteomes" id="UP000518878">
    <property type="component" value="Unassembled WGS sequence"/>
</dbReference>
<sequence>MHDSTLTGRRGFLQASVLGAMVSLLPAEKAGAAAKPEAAAVFPQAPLAPQPFQLLPAGSIRPTGWLRRQLEIQAEGLGGRVDETWADLGPHSGWLGGNGESWERGPYFVDGLLPLAWQLDSPKLKAKAQRFIDWTLDHPWPNGMFGPTSNDDWWPRMVMLKVLTQYQELTGDARVLPFMTRYFHYQLGALPERPLRDWGRMRWQDEVASVLWLYSRTQDPKLLELAALLKKQGYDWQGMFAEFPFREKTDAKLVEAKGGKNAFMEDDGLQVHGVNVAQSLKASPVWSLVSRDANDRAAIHHQLAQLDTYHGLPNGMFSADEHLAGRSPSQGIELCAVVEAMYSLETALAITGDAVLGDRIERIAYNALPAAFTDDMWAHQYDQQPNQVECSLHRRPWTTNGPEANLFGLDPHFGCCTANFHQGWPKLTASLWMACADGGLAATVYAPCRVGTVARGVPIEIEQETDYPFRDEIVMTLRPASSVAFPLRLRLPAWCRSPSVKINGETVKAMPGEGFLTVERRWAAGDKVELSFPADVVTETGFNDSVSFSRGPLVFSLPVGEAWVKWRKRGLTNDWQVYPTSAWNYAAGDAGTVERHPVGERPFAGATPAMTLTVKARLVAWKAEEGAADPVPKKPAMEDEPYTTLRLVPYAGAKLRITSFPALAS</sequence>